<keyword evidence="4" id="KW-0949">S-adenosyl-L-methionine</keyword>
<dbReference type="InterPro" id="IPR023404">
    <property type="entry name" value="rSAM_horseshoe"/>
</dbReference>
<evidence type="ECO:0000259" key="8">
    <source>
        <dbReference type="PROSITE" id="PS51918"/>
    </source>
</evidence>
<name>A0A371JJJ2_9FIRM</name>
<dbReference type="PANTHER" id="PTHR43409">
    <property type="entry name" value="ANAEROBIC MAGNESIUM-PROTOPORPHYRIN IX MONOMETHYL ESTER CYCLASE-RELATED"/>
    <property type="match status" value="1"/>
</dbReference>
<keyword evidence="3" id="KW-0808">Transferase</keyword>
<keyword evidence="2" id="KW-0489">Methyltransferase</keyword>
<evidence type="ECO:0000256" key="4">
    <source>
        <dbReference type="ARBA" id="ARBA00022691"/>
    </source>
</evidence>
<comment type="caution">
    <text evidence="9">The sequence shown here is derived from an EMBL/GenBank/DDBJ whole genome shotgun (WGS) entry which is preliminary data.</text>
</comment>
<dbReference type="OrthoDB" id="9801659at2"/>
<gene>
    <name evidence="9" type="ORF">CG710_002780</name>
</gene>
<dbReference type="SFLD" id="SFLDG01123">
    <property type="entry name" value="methyltransferase_(Class_B)"/>
    <property type="match status" value="1"/>
</dbReference>
<dbReference type="GO" id="GO:0031419">
    <property type="term" value="F:cobalamin binding"/>
    <property type="evidence" value="ECO:0007669"/>
    <property type="project" value="InterPro"/>
</dbReference>
<evidence type="ECO:0000256" key="5">
    <source>
        <dbReference type="ARBA" id="ARBA00022723"/>
    </source>
</evidence>
<dbReference type="RefSeq" id="WP_094376743.1">
    <property type="nucleotide sequence ID" value="NZ_NOKA02000002.1"/>
</dbReference>
<keyword evidence="6" id="KW-0408">Iron</keyword>
<dbReference type="Gene3D" id="3.40.50.280">
    <property type="entry name" value="Cobalamin-binding domain"/>
    <property type="match status" value="1"/>
</dbReference>
<proteinExistence type="predicted"/>
<dbReference type="AlphaFoldDB" id="A0A371JJJ2"/>
<evidence type="ECO:0000313" key="9">
    <source>
        <dbReference type="EMBL" id="RDY32877.1"/>
    </source>
</evidence>
<evidence type="ECO:0000256" key="7">
    <source>
        <dbReference type="ARBA" id="ARBA00023014"/>
    </source>
</evidence>
<comment type="cofactor">
    <cofactor evidence="1">
        <name>[4Fe-4S] cluster</name>
        <dbReference type="ChEBI" id="CHEBI:49883"/>
    </cofactor>
</comment>
<dbReference type="PANTHER" id="PTHR43409:SF7">
    <property type="entry name" value="BLL1977 PROTEIN"/>
    <property type="match status" value="1"/>
</dbReference>
<dbReference type="InterPro" id="IPR006158">
    <property type="entry name" value="Cobalamin-bd"/>
</dbReference>
<dbReference type="SUPFAM" id="SSF102114">
    <property type="entry name" value="Radical SAM enzymes"/>
    <property type="match status" value="1"/>
</dbReference>
<evidence type="ECO:0000256" key="3">
    <source>
        <dbReference type="ARBA" id="ARBA00022679"/>
    </source>
</evidence>
<sequence length="439" mass="51372">MKVALMSVENNIIRKEKSYRNIIESLAEYKRREQLWDCPNLGLLTIAGYFPEKWGITYIDLNKEPLEYKKYDWVFISASTGQINRAYEVADGFKNMQVKVAIGGIHASVCKEEAMNHADVVFVGEFEPVYKQFLMDMEVGTVKKFYESAEKPNLDDTKCPRYDLAGKYSYHVVPVQLSRGCPHACKFCASTKVYGRRRREKNLSSVEEEIKTIQSLWNHAFLFFTDDNMFINRDYIIGLLRILKKYKMQWYAFSDIRISDDDELLEQLAQTGCRQLLIGFESMSDDSLCEINENQWKKKQKNKYYSAVEKVQSFGIGVVGSFVLGFDHDNEKSFVDIAEFVEQTKIYATNITILTPFPGTDLYEQYVKENRIISKNWSCFNGFELTHHLKQMTLEEFEKNYMELNQRINSSKRMYVMLNYFKNILKLRLQCDKGGNQDE</sequence>
<feature type="domain" description="Radical SAM core" evidence="8">
    <location>
        <begin position="167"/>
        <end position="395"/>
    </location>
</feature>
<dbReference type="InterPro" id="IPR051198">
    <property type="entry name" value="BchE-like"/>
</dbReference>
<evidence type="ECO:0000256" key="6">
    <source>
        <dbReference type="ARBA" id="ARBA00023004"/>
    </source>
</evidence>
<dbReference type="Gene3D" id="3.80.30.20">
    <property type="entry name" value="tm_1862 like domain"/>
    <property type="match status" value="1"/>
</dbReference>
<dbReference type="GO" id="GO:0046872">
    <property type="term" value="F:metal ion binding"/>
    <property type="evidence" value="ECO:0007669"/>
    <property type="project" value="UniProtKB-KW"/>
</dbReference>
<dbReference type="Pfam" id="PF02310">
    <property type="entry name" value="B12-binding"/>
    <property type="match status" value="1"/>
</dbReference>
<dbReference type="SMART" id="SM00729">
    <property type="entry name" value="Elp3"/>
    <property type="match status" value="1"/>
</dbReference>
<dbReference type="GO" id="GO:0051539">
    <property type="term" value="F:4 iron, 4 sulfur cluster binding"/>
    <property type="evidence" value="ECO:0007669"/>
    <property type="project" value="UniProtKB-KW"/>
</dbReference>
<reference evidence="9 10" key="1">
    <citation type="journal article" date="2017" name="Genome Announc.">
        <title>Draft Genome Sequence of a Sporulating and Motile Strain of Lachnotalea glycerini Isolated from Water in Quebec City, Canada.</title>
        <authorList>
            <person name="Maheux A.F."/>
            <person name="Boudreau D.K."/>
            <person name="Berube E."/>
            <person name="Boissinot M."/>
            <person name="Raymond F."/>
            <person name="Brodeur S."/>
            <person name="Corbeil J."/>
            <person name="Isabel S."/>
            <person name="Omar R.F."/>
            <person name="Bergeron M.G."/>
        </authorList>
    </citation>
    <scope>NUCLEOTIDE SEQUENCE [LARGE SCALE GENOMIC DNA]</scope>
    <source>
        <strain evidence="9 10">CCRI-19302</strain>
    </source>
</reference>
<evidence type="ECO:0000313" key="10">
    <source>
        <dbReference type="Proteomes" id="UP000216411"/>
    </source>
</evidence>
<evidence type="ECO:0000256" key="2">
    <source>
        <dbReference type="ARBA" id="ARBA00022603"/>
    </source>
</evidence>
<dbReference type="EMBL" id="NOKA02000002">
    <property type="protein sequence ID" value="RDY32877.1"/>
    <property type="molecule type" value="Genomic_DNA"/>
</dbReference>
<dbReference type="Proteomes" id="UP000216411">
    <property type="component" value="Unassembled WGS sequence"/>
</dbReference>
<organism evidence="9 10">
    <name type="scientific">Lachnotalea glycerini</name>
    <dbReference type="NCBI Taxonomy" id="1763509"/>
    <lineage>
        <taxon>Bacteria</taxon>
        <taxon>Bacillati</taxon>
        <taxon>Bacillota</taxon>
        <taxon>Clostridia</taxon>
        <taxon>Lachnospirales</taxon>
        <taxon>Lachnospiraceae</taxon>
        <taxon>Lachnotalea</taxon>
    </lineage>
</organism>
<dbReference type="CDD" id="cd01335">
    <property type="entry name" value="Radical_SAM"/>
    <property type="match status" value="1"/>
</dbReference>
<dbReference type="Pfam" id="PF04055">
    <property type="entry name" value="Radical_SAM"/>
    <property type="match status" value="1"/>
</dbReference>
<dbReference type="PROSITE" id="PS51918">
    <property type="entry name" value="RADICAL_SAM"/>
    <property type="match status" value="1"/>
</dbReference>
<dbReference type="SFLD" id="SFLDS00029">
    <property type="entry name" value="Radical_SAM"/>
    <property type="match status" value="1"/>
</dbReference>
<dbReference type="InterPro" id="IPR006638">
    <property type="entry name" value="Elp3/MiaA/NifB-like_rSAM"/>
</dbReference>
<keyword evidence="7" id="KW-0411">Iron-sulfur</keyword>
<dbReference type="InterPro" id="IPR058240">
    <property type="entry name" value="rSAM_sf"/>
</dbReference>
<keyword evidence="10" id="KW-1185">Reference proteome</keyword>
<evidence type="ECO:0000256" key="1">
    <source>
        <dbReference type="ARBA" id="ARBA00001966"/>
    </source>
</evidence>
<keyword evidence="5" id="KW-0479">Metal-binding</keyword>
<protein>
    <submittedName>
        <fullName evidence="9">Radical SAM protein</fullName>
    </submittedName>
</protein>
<dbReference type="GO" id="GO:0005829">
    <property type="term" value="C:cytosol"/>
    <property type="evidence" value="ECO:0007669"/>
    <property type="project" value="TreeGrafter"/>
</dbReference>
<dbReference type="InterPro" id="IPR007197">
    <property type="entry name" value="rSAM"/>
</dbReference>
<dbReference type="InterPro" id="IPR034466">
    <property type="entry name" value="Methyltransferase_Class_B"/>
</dbReference>
<accession>A0A371JJJ2</accession>
<dbReference type="SFLD" id="SFLDG01082">
    <property type="entry name" value="B12-binding_domain_containing"/>
    <property type="match status" value="1"/>
</dbReference>
<dbReference type="GO" id="GO:0003824">
    <property type="term" value="F:catalytic activity"/>
    <property type="evidence" value="ECO:0007669"/>
    <property type="project" value="InterPro"/>
</dbReference>